<evidence type="ECO:0000256" key="2">
    <source>
        <dbReference type="SAM" id="Phobius"/>
    </source>
</evidence>
<keyword evidence="2" id="KW-0472">Membrane</keyword>
<dbReference type="EMBL" id="CP006841">
    <property type="protein sequence ID" value="ALA68350.1"/>
    <property type="molecule type" value="Genomic_DNA"/>
</dbReference>
<evidence type="ECO:0000256" key="1">
    <source>
        <dbReference type="SAM" id="MobiDB-lite"/>
    </source>
</evidence>
<reference evidence="3 4" key="1">
    <citation type="submission" date="2013-10" db="EMBL/GenBank/DDBJ databases">
        <title>Complete genome sequence of Corynebacterium lactis DSM 45799(T), isolated from raw cow milk.</title>
        <authorList>
            <person name="Ruckert C."/>
            <person name="Albersmeier A."/>
            <person name="Lipski A."/>
            <person name="Kalinowski J."/>
        </authorList>
    </citation>
    <scope>NUCLEOTIDE SEQUENCE [LARGE SCALE GENOMIC DNA]</scope>
    <source>
        <strain evidence="3 4">RW2-5</strain>
    </source>
</reference>
<protein>
    <submittedName>
        <fullName evidence="3">Uncharacterized protein</fullName>
    </submittedName>
</protein>
<keyword evidence="2" id="KW-1133">Transmembrane helix</keyword>
<keyword evidence="4" id="KW-1185">Reference proteome</keyword>
<evidence type="ECO:0000313" key="4">
    <source>
        <dbReference type="Proteomes" id="UP000058446"/>
    </source>
</evidence>
<organism evidence="3 4">
    <name type="scientific">Corynebacterium lactis RW2-5</name>
    <dbReference type="NCBI Taxonomy" id="1408189"/>
    <lineage>
        <taxon>Bacteria</taxon>
        <taxon>Bacillati</taxon>
        <taxon>Actinomycetota</taxon>
        <taxon>Actinomycetes</taxon>
        <taxon>Mycobacteriales</taxon>
        <taxon>Corynebacteriaceae</taxon>
        <taxon>Corynebacterium</taxon>
    </lineage>
</organism>
<dbReference type="OrthoDB" id="4411377at2"/>
<dbReference type="KEGG" id="clw:CLAC_00540"/>
<feature type="region of interest" description="Disordered" evidence="1">
    <location>
        <begin position="243"/>
        <end position="307"/>
    </location>
</feature>
<gene>
    <name evidence="3" type="ORF">CLAC_00540</name>
</gene>
<evidence type="ECO:0000313" key="3">
    <source>
        <dbReference type="EMBL" id="ALA68350.1"/>
    </source>
</evidence>
<sequence>MTNSVPPRDNPAGNAEDKTRKQLIAIIVLLVLIIAMVGTFFFVKVSRDRATVAEGQGTSSASGSGSSGGAAGSGPDAAGNAGAAIEVYKKILVAPPALDTEAGSVSPGSETKYALVHLDAGCVPELVVNYGPHIEGSEINAIGVFGVDENDEQVSFTKSYLDGVASAGGARRAVQRAVNQPGMYYFQAEAMRGSVDALVKRQGGELFDEPANPEPGEFTPFEWIPTQQLDVVEAIAGGTDCAPGAGAEGTASGNSVEAAGGQSPKPTAGASVPVPAPSDFESRSGSGSSGAEEESSGDGSKKTTFTGTVRIFQTDDDLVAYQGIRNPNPGSNTGPYVILILDSPMQVTAKKSGKQGHFITRSANMLLLDSGADATGTDGERKTVTYSADELYWQSDTSLPMAEPRVKTW</sequence>
<dbReference type="Proteomes" id="UP000058446">
    <property type="component" value="Chromosome"/>
</dbReference>
<dbReference type="STRING" id="1408189.CLAC_00540"/>
<dbReference type="PATRIC" id="fig|1408189.4.peg.111"/>
<keyword evidence="2" id="KW-0812">Transmembrane</keyword>
<feature type="transmembrane region" description="Helical" evidence="2">
    <location>
        <begin position="23"/>
        <end position="43"/>
    </location>
</feature>
<feature type="region of interest" description="Disordered" evidence="1">
    <location>
        <begin position="54"/>
        <end position="75"/>
    </location>
</feature>
<accession>A0A0K2H2S5</accession>
<proteinExistence type="predicted"/>
<feature type="compositionally biased region" description="Low complexity" evidence="1">
    <location>
        <begin position="54"/>
        <end position="64"/>
    </location>
</feature>
<dbReference type="RefSeq" id="WP_053411257.1">
    <property type="nucleotide sequence ID" value="NZ_CP006841.1"/>
</dbReference>
<name>A0A0K2H2S5_9CORY</name>
<dbReference type="AlphaFoldDB" id="A0A0K2H2S5"/>